<protein>
    <submittedName>
        <fullName evidence="2">Uncharacterized protein</fullName>
    </submittedName>
</protein>
<dbReference type="EMBL" id="JAGMUU010000017">
    <property type="protein sequence ID" value="KAH7134792.1"/>
    <property type="molecule type" value="Genomic_DNA"/>
</dbReference>
<organism evidence="2 3">
    <name type="scientific">Dactylonectria estremocensis</name>
    <dbReference type="NCBI Taxonomy" id="1079267"/>
    <lineage>
        <taxon>Eukaryota</taxon>
        <taxon>Fungi</taxon>
        <taxon>Dikarya</taxon>
        <taxon>Ascomycota</taxon>
        <taxon>Pezizomycotina</taxon>
        <taxon>Sordariomycetes</taxon>
        <taxon>Hypocreomycetidae</taxon>
        <taxon>Hypocreales</taxon>
        <taxon>Nectriaceae</taxon>
        <taxon>Dactylonectria</taxon>
    </lineage>
</organism>
<sequence>MSVSTCVVTQAFDSAQNTSLIRSRHNVELVNSLDKSTRSSPEATLISLRLATWSPGFGPISGSAEAMTDEHYHSTASDYLSPPPHTHLANPHGRLNLGRLTGDTLTGGRQQSPPQRLWKRRELPIRSIAAARTCCICGHMQNLHLVNTLNATVVTPSPNCKPGTSKHRTQCHIPRAKLPLHRGFIGVAHVSTPTPLPKLGIHRETARHAPHDAQARAHACLGFDNTLFVADGAHMPCIHTISFAVNEARTCNMTPVDASAEGREISQPPLSPGPGPSRPLLPFPLSGRRSVSTGIGGGSEGSLRADSIFFPLPSLILMARALTHLSNPSLLCSSMETQLTLIAPEACLCTDESALASLQMLNSLSSTDSRHARTDMMRVSDSLPVHASCSVYPCDKINKTFKRPINSAQSAATR</sequence>
<keyword evidence="3" id="KW-1185">Reference proteome</keyword>
<evidence type="ECO:0000313" key="3">
    <source>
        <dbReference type="Proteomes" id="UP000717696"/>
    </source>
</evidence>
<reference evidence="2" key="1">
    <citation type="journal article" date="2021" name="Nat. Commun.">
        <title>Genetic determinants of endophytism in the Arabidopsis root mycobiome.</title>
        <authorList>
            <person name="Mesny F."/>
            <person name="Miyauchi S."/>
            <person name="Thiergart T."/>
            <person name="Pickel B."/>
            <person name="Atanasova L."/>
            <person name="Karlsson M."/>
            <person name="Huettel B."/>
            <person name="Barry K.W."/>
            <person name="Haridas S."/>
            <person name="Chen C."/>
            <person name="Bauer D."/>
            <person name="Andreopoulos W."/>
            <person name="Pangilinan J."/>
            <person name="LaButti K."/>
            <person name="Riley R."/>
            <person name="Lipzen A."/>
            <person name="Clum A."/>
            <person name="Drula E."/>
            <person name="Henrissat B."/>
            <person name="Kohler A."/>
            <person name="Grigoriev I.V."/>
            <person name="Martin F.M."/>
            <person name="Hacquard S."/>
        </authorList>
    </citation>
    <scope>NUCLEOTIDE SEQUENCE</scope>
    <source>
        <strain evidence="2">MPI-CAGE-AT-0021</strain>
    </source>
</reference>
<evidence type="ECO:0000313" key="2">
    <source>
        <dbReference type="EMBL" id="KAH7134792.1"/>
    </source>
</evidence>
<feature type="region of interest" description="Disordered" evidence="1">
    <location>
        <begin position="258"/>
        <end position="282"/>
    </location>
</feature>
<dbReference type="OrthoDB" id="10675201at2759"/>
<feature type="compositionally biased region" description="Pro residues" evidence="1">
    <location>
        <begin position="269"/>
        <end position="282"/>
    </location>
</feature>
<proteinExistence type="predicted"/>
<name>A0A9P9IV85_9HYPO</name>
<comment type="caution">
    <text evidence="2">The sequence shown here is derived from an EMBL/GenBank/DDBJ whole genome shotgun (WGS) entry which is preliminary data.</text>
</comment>
<evidence type="ECO:0000256" key="1">
    <source>
        <dbReference type="SAM" id="MobiDB-lite"/>
    </source>
</evidence>
<gene>
    <name evidence="2" type="ORF">B0J13DRAFT_528899</name>
</gene>
<dbReference type="Proteomes" id="UP000717696">
    <property type="component" value="Unassembled WGS sequence"/>
</dbReference>
<dbReference type="AlphaFoldDB" id="A0A9P9IV85"/>
<accession>A0A9P9IV85</accession>